<dbReference type="EC" id="3.1.1.61" evidence="5"/>
<keyword evidence="2 5" id="KW-0145">Chemotaxis</keyword>
<dbReference type="PIRSF" id="PIRSF000876">
    <property type="entry name" value="RR_chemtxs_CheB"/>
    <property type="match status" value="1"/>
</dbReference>
<dbReference type="GO" id="GO:0005737">
    <property type="term" value="C:cytoplasm"/>
    <property type="evidence" value="ECO:0007669"/>
    <property type="project" value="UniProtKB-SubCell"/>
</dbReference>
<gene>
    <name evidence="5" type="primary">cheB</name>
    <name evidence="10" type="ORF">HYY20_05050</name>
</gene>
<dbReference type="HAMAP" id="MF_00099">
    <property type="entry name" value="CheB_chemtxs"/>
    <property type="match status" value="1"/>
</dbReference>
<feature type="active site" evidence="5 6">
    <location>
        <position position="291"/>
    </location>
</feature>
<sequence length="349" mass="37573">MINVLVVEDSPVVRELLVHILSSDPEIWVNGTAGNGEEAVEHVKCKKPDVITMDIIMPKMNGFEATRRIMETCPTPTVIVSGNWDTQEVATTFHAMEAGALAVVQRPTGIGHPDHERMAAELILTVKLMSEIKVVRRWAHLSREKSSLTTPPEIRMSSVPAGIQLIAIGASTGGPAALQTILAGLPNDFPVPILIVQHMTPGFIQGFAEWLAQSSGFPVQIAVHGEPLLPGRAYVAPDGTHLEVENGSRIVLSQDAPESGLRPSVAHLFHSVAEVFGRDAIGVLLTGMGRDGARELKQMKEKGAITIAQDQESSVIHGMPGEAIKMEAATYVLPLERIATTLTSLVKKR</sequence>
<dbReference type="AlphaFoldDB" id="A0A932CMS3"/>
<feature type="domain" description="Response regulatory" evidence="8">
    <location>
        <begin position="3"/>
        <end position="121"/>
    </location>
</feature>
<evidence type="ECO:0000313" key="10">
    <source>
        <dbReference type="EMBL" id="MBI2876230.1"/>
    </source>
</evidence>
<comment type="domain">
    <text evidence="5">Contains a C-terminal catalytic domain, and an N-terminal region which modulates catalytic activity.</text>
</comment>
<dbReference type="Gene3D" id="3.40.50.180">
    <property type="entry name" value="Methylesterase CheB, C-terminal domain"/>
    <property type="match status" value="1"/>
</dbReference>
<dbReference type="InterPro" id="IPR008248">
    <property type="entry name" value="CheB-like"/>
</dbReference>
<dbReference type="SMART" id="SM00448">
    <property type="entry name" value="REC"/>
    <property type="match status" value="1"/>
</dbReference>
<dbReference type="InterPro" id="IPR035909">
    <property type="entry name" value="CheB_C"/>
</dbReference>
<dbReference type="NCBIfam" id="NF001965">
    <property type="entry name" value="PRK00742.1"/>
    <property type="match status" value="1"/>
</dbReference>
<proteinExistence type="inferred from homology"/>
<dbReference type="PANTHER" id="PTHR42872:SF6">
    <property type="entry name" value="PROTEIN-GLUTAMATE METHYLESTERASE_PROTEIN-GLUTAMINE GLUTAMINASE"/>
    <property type="match status" value="1"/>
</dbReference>
<feature type="active site" evidence="5 6">
    <location>
        <position position="171"/>
    </location>
</feature>
<comment type="similarity">
    <text evidence="5">Belongs to the CheB family.</text>
</comment>
<dbReference type="SUPFAM" id="SSF52738">
    <property type="entry name" value="Methylesterase CheB, C-terminal domain"/>
    <property type="match status" value="1"/>
</dbReference>
<keyword evidence="3 5" id="KW-0378">Hydrolase</keyword>
<accession>A0A932CMS3</accession>
<evidence type="ECO:0000313" key="11">
    <source>
        <dbReference type="Proteomes" id="UP000769766"/>
    </source>
</evidence>
<dbReference type="SUPFAM" id="SSF52172">
    <property type="entry name" value="CheY-like"/>
    <property type="match status" value="1"/>
</dbReference>
<comment type="function">
    <text evidence="5">Involved in chemotaxis. Part of a chemotaxis signal transduction system that modulates chemotaxis in response to various stimuli. Catalyzes the demethylation of specific methylglutamate residues introduced into the chemoreceptors (methyl-accepting chemotaxis proteins or MCP) by CheR. Also mediates the irreversible deamidation of specific glutamine residues to glutamic acid.</text>
</comment>
<dbReference type="NCBIfam" id="NF009206">
    <property type="entry name" value="PRK12555.1"/>
    <property type="match status" value="1"/>
</dbReference>
<dbReference type="Gene3D" id="3.40.50.2300">
    <property type="match status" value="1"/>
</dbReference>
<dbReference type="PANTHER" id="PTHR42872">
    <property type="entry name" value="PROTEIN-GLUTAMATE METHYLESTERASE/PROTEIN-GLUTAMINE GLUTAMINASE"/>
    <property type="match status" value="1"/>
</dbReference>
<reference evidence="10" key="1">
    <citation type="submission" date="2020-07" db="EMBL/GenBank/DDBJ databases">
        <title>Huge and variable diversity of episymbiotic CPR bacteria and DPANN archaea in groundwater ecosystems.</title>
        <authorList>
            <person name="He C.Y."/>
            <person name="Keren R."/>
            <person name="Whittaker M."/>
            <person name="Farag I.F."/>
            <person name="Doudna J."/>
            <person name="Cate J.H.D."/>
            <person name="Banfield J.F."/>
        </authorList>
    </citation>
    <scope>NUCLEOTIDE SEQUENCE</scope>
    <source>
        <strain evidence="10">NC_groundwater_672_Ag_B-0.1um_62_36</strain>
    </source>
</reference>
<evidence type="ECO:0000256" key="5">
    <source>
        <dbReference type="HAMAP-Rule" id="MF_00099"/>
    </source>
</evidence>
<organism evidence="10 11">
    <name type="scientific">Tectimicrobiota bacterium</name>
    <dbReference type="NCBI Taxonomy" id="2528274"/>
    <lineage>
        <taxon>Bacteria</taxon>
        <taxon>Pseudomonadati</taxon>
        <taxon>Nitrospinota/Tectimicrobiota group</taxon>
        <taxon>Candidatus Tectimicrobiota</taxon>
    </lineage>
</organism>
<comment type="caution">
    <text evidence="10">The sequence shown here is derived from an EMBL/GenBank/DDBJ whole genome shotgun (WGS) entry which is preliminary data.</text>
</comment>
<keyword evidence="1 5" id="KW-0963">Cytoplasm</keyword>
<feature type="domain" description="CheB-type methylesterase" evidence="9">
    <location>
        <begin position="159"/>
        <end position="349"/>
    </location>
</feature>
<feature type="modified residue" description="4-aspartylphosphate" evidence="5 7">
    <location>
        <position position="54"/>
    </location>
</feature>
<dbReference type="GO" id="GO:0006935">
    <property type="term" value="P:chemotaxis"/>
    <property type="evidence" value="ECO:0007669"/>
    <property type="project" value="UniProtKB-UniRule"/>
</dbReference>
<comment type="subcellular location">
    <subcellularLocation>
        <location evidence="5">Cytoplasm</location>
    </subcellularLocation>
</comment>
<protein>
    <recommendedName>
        <fullName evidence="5">Protein-glutamate methylesterase/protein-glutamine glutaminase</fullName>
        <ecNumber evidence="5">3.1.1.61</ecNumber>
        <ecNumber evidence="5">3.5.1.44</ecNumber>
    </recommendedName>
</protein>
<comment type="catalytic activity">
    <reaction evidence="5">
        <text>L-glutaminyl-[protein] + H2O = L-glutamyl-[protein] + NH4(+)</text>
        <dbReference type="Rhea" id="RHEA:16441"/>
        <dbReference type="Rhea" id="RHEA-COMP:10207"/>
        <dbReference type="Rhea" id="RHEA-COMP:10208"/>
        <dbReference type="ChEBI" id="CHEBI:15377"/>
        <dbReference type="ChEBI" id="CHEBI:28938"/>
        <dbReference type="ChEBI" id="CHEBI:29973"/>
        <dbReference type="ChEBI" id="CHEBI:30011"/>
        <dbReference type="EC" id="3.5.1.44"/>
    </reaction>
</comment>
<dbReference type="CDD" id="cd17541">
    <property type="entry name" value="REC_CheB-like"/>
    <property type="match status" value="1"/>
</dbReference>
<dbReference type="InterPro" id="IPR001789">
    <property type="entry name" value="Sig_transdc_resp-reg_receiver"/>
</dbReference>
<dbReference type="PROSITE" id="PS50110">
    <property type="entry name" value="RESPONSE_REGULATORY"/>
    <property type="match status" value="1"/>
</dbReference>
<evidence type="ECO:0000256" key="3">
    <source>
        <dbReference type="ARBA" id="ARBA00022801"/>
    </source>
</evidence>
<dbReference type="Pfam" id="PF00072">
    <property type="entry name" value="Response_reg"/>
    <property type="match status" value="1"/>
</dbReference>
<evidence type="ECO:0000259" key="8">
    <source>
        <dbReference type="PROSITE" id="PS50110"/>
    </source>
</evidence>
<dbReference type="GO" id="GO:0008984">
    <property type="term" value="F:protein-glutamate methylesterase activity"/>
    <property type="evidence" value="ECO:0007669"/>
    <property type="project" value="UniProtKB-UniRule"/>
</dbReference>
<dbReference type="GO" id="GO:0000156">
    <property type="term" value="F:phosphorelay response regulator activity"/>
    <property type="evidence" value="ECO:0007669"/>
    <property type="project" value="InterPro"/>
</dbReference>
<feature type="active site" evidence="5 6">
    <location>
        <position position="198"/>
    </location>
</feature>
<evidence type="ECO:0000256" key="4">
    <source>
        <dbReference type="ARBA" id="ARBA00048267"/>
    </source>
</evidence>
<dbReference type="EC" id="3.5.1.44" evidence="5"/>
<dbReference type="CDD" id="cd16432">
    <property type="entry name" value="CheB_Rec"/>
    <property type="match status" value="1"/>
</dbReference>
<dbReference type="InterPro" id="IPR000673">
    <property type="entry name" value="Sig_transdc_resp-reg_Me-estase"/>
</dbReference>
<dbReference type="GO" id="GO:0050568">
    <property type="term" value="F:protein-glutamine glutaminase activity"/>
    <property type="evidence" value="ECO:0007669"/>
    <property type="project" value="UniProtKB-UniRule"/>
</dbReference>
<name>A0A932CMS3_UNCTE</name>
<dbReference type="InterPro" id="IPR011006">
    <property type="entry name" value="CheY-like_superfamily"/>
</dbReference>
<dbReference type="Proteomes" id="UP000769766">
    <property type="component" value="Unassembled WGS sequence"/>
</dbReference>
<dbReference type="EMBL" id="JACPRF010000157">
    <property type="protein sequence ID" value="MBI2876230.1"/>
    <property type="molecule type" value="Genomic_DNA"/>
</dbReference>
<dbReference type="PROSITE" id="PS50122">
    <property type="entry name" value="CHEB"/>
    <property type="match status" value="1"/>
</dbReference>
<keyword evidence="5 7" id="KW-0597">Phosphoprotein</keyword>
<comment type="PTM">
    <text evidence="5">Phosphorylated by CheA. Phosphorylation of the N-terminal regulatory domain activates the methylesterase activity.</text>
</comment>
<evidence type="ECO:0000259" key="9">
    <source>
        <dbReference type="PROSITE" id="PS50122"/>
    </source>
</evidence>
<evidence type="ECO:0000256" key="2">
    <source>
        <dbReference type="ARBA" id="ARBA00022500"/>
    </source>
</evidence>
<comment type="catalytic activity">
    <reaction evidence="4 5">
        <text>[protein]-L-glutamate 5-O-methyl ester + H2O = L-glutamyl-[protein] + methanol + H(+)</text>
        <dbReference type="Rhea" id="RHEA:23236"/>
        <dbReference type="Rhea" id="RHEA-COMP:10208"/>
        <dbReference type="Rhea" id="RHEA-COMP:10311"/>
        <dbReference type="ChEBI" id="CHEBI:15377"/>
        <dbReference type="ChEBI" id="CHEBI:15378"/>
        <dbReference type="ChEBI" id="CHEBI:17790"/>
        <dbReference type="ChEBI" id="CHEBI:29973"/>
        <dbReference type="ChEBI" id="CHEBI:82795"/>
        <dbReference type="EC" id="3.1.1.61"/>
    </reaction>
</comment>
<evidence type="ECO:0000256" key="1">
    <source>
        <dbReference type="ARBA" id="ARBA00022490"/>
    </source>
</evidence>
<evidence type="ECO:0000256" key="6">
    <source>
        <dbReference type="PROSITE-ProRule" id="PRU00050"/>
    </source>
</evidence>
<evidence type="ECO:0000256" key="7">
    <source>
        <dbReference type="PROSITE-ProRule" id="PRU00169"/>
    </source>
</evidence>
<dbReference type="Pfam" id="PF01339">
    <property type="entry name" value="CheB_methylest"/>
    <property type="match status" value="1"/>
</dbReference>